<dbReference type="Pfam" id="PF15227">
    <property type="entry name" value="zf-C3HC4_4"/>
    <property type="match status" value="1"/>
</dbReference>
<dbReference type="PANTHER" id="PTHR24103">
    <property type="entry name" value="E3 UBIQUITIN-PROTEIN LIGASE TRIM"/>
    <property type="match status" value="1"/>
</dbReference>
<dbReference type="Pfam" id="PF00643">
    <property type="entry name" value="zf-B_box"/>
    <property type="match status" value="1"/>
</dbReference>
<feature type="domain" description="RING-type" evidence="5">
    <location>
        <begin position="10"/>
        <end position="51"/>
    </location>
</feature>
<dbReference type="SUPFAM" id="SSF57850">
    <property type="entry name" value="RING/U-box"/>
    <property type="match status" value="1"/>
</dbReference>
<keyword evidence="8" id="KW-1185">Reference proteome</keyword>
<dbReference type="InterPro" id="IPR050143">
    <property type="entry name" value="TRIM/RBCC"/>
</dbReference>
<feature type="domain" description="B box-type" evidence="6">
    <location>
        <begin position="86"/>
        <end position="127"/>
    </location>
</feature>
<keyword evidence="3" id="KW-0862">Zinc</keyword>
<dbReference type="GeneTree" id="ENSGT00940000158668"/>
<keyword evidence="2 4" id="KW-0863">Zinc-finger</keyword>
<name>A0A670ISM2_PODMU</name>
<dbReference type="InterPro" id="IPR001841">
    <property type="entry name" value="Znf_RING"/>
</dbReference>
<dbReference type="InterPro" id="IPR000315">
    <property type="entry name" value="Znf_B-box"/>
</dbReference>
<dbReference type="InterPro" id="IPR017907">
    <property type="entry name" value="Znf_RING_CS"/>
</dbReference>
<dbReference type="Ensembl" id="ENSPMRT00000015482.1">
    <property type="protein sequence ID" value="ENSPMRP00000014494.1"/>
    <property type="gene ID" value="ENSPMRG00000009656.1"/>
</dbReference>
<reference evidence="7" key="3">
    <citation type="submission" date="2025-09" db="UniProtKB">
        <authorList>
            <consortium name="Ensembl"/>
        </authorList>
    </citation>
    <scope>IDENTIFICATION</scope>
</reference>
<dbReference type="Gene3D" id="3.30.160.60">
    <property type="entry name" value="Classic Zinc Finger"/>
    <property type="match status" value="1"/>
</dbReference>
<dbReference type="SUPFAM" id="SSF57845">
    <property type="entry name" value="B-box zinc-binding domain"/>
    <property type="match status" value="1"/>
</dbReference>
<evidence type="ECO:0000256" key="4">
    <source>
        <dbReference type="PROSITE-ProRule" id="PRU00024"/>
    </source>
</evidence>
<dbReference type="InterPro" id="IPR013083">
    <property type="entry name" value="Znf_RING/FYVE/PHD"/>
</dbReference>
<evidence type="ECO:0000259" key="5">
    <source>
        <dbReference type="PROSITE" id="PS50089"/>
    </source>
</evidence>
<dbReference type="GO" id="GO:0008270">
    <property type="term" value="F:zinc ion binding"/>
    <property type="evidence" value="ECO:0007669"/>
    <property type="project" value="UniProtKB-KW"/>
</dbReference>
<accession>A0A670ISM2</accession>
<evidence type="ECO:0000313" key="7">
    <source>
        <dbReference type="Ensembl" id="ENSPMRP00000014494.1"/>
    </source>
</evidence>
<evidence type="ECO:0000256" key="3">
    <source>
        <dbReference type="ARBA" id="ARBA00022833"/>
    </source>
</evidence>
<keyword evidence="1" id="KW-0479">Metal-binding</keyword>
<dbReference type="PROSITE" id="PS50119">
    <property type="entry name" value="ZF_BBOX"/>
    <property type="match status" value="1"/>
</dbReference>
<dbReference type="AlphaFoldDB" id="A0A670ISM2"/>
<dbReference type="SMART" id="SM00336">
    <property type="entry name" value="BBOX"/>
    <property type="match status" value="1"/>
</dbReference>
<dbReference type="PROSITE" id="PS00518">
    <property type="entry name" value="ZF_RING_1"/>
    <property type="match status" value="1"/>
</dbReference>
<dbReference type="Gene3D" id="3.30.40.10">
    <property type="entry name" value="Zinc/RING finger domain, C3HC4 (zinc finger)"/>
    <property type="match status" value="1"/>
</dbReference>
<reference evidence="7" key="2">
    <citation type="submission" date="2025-08" db="UniProtKB">
        <authorList>
            <consortium name="Ensembl"/>
        </authorList>
    </citation>
    <scope>IDENTIFICATION</scope>
</reference>
<protein>
    <submittedName>
        <fullName evidence="7">Uncharacterized protein</fullName>
    </submittedName>
</protein>
<evidence type="ECO:0000313" key="8">
    <source>
        <dbReference type="Proteomes" id="UP000472272"/>
    </source>
</evidence>
<dbReference type="CDD" id="cd19800">
    <property type="entry name" value="Bbox2_xNF7-like"/>
    <property type="match status" value="1"/>
</dbReference>
<organism evidence="7 8">
    <name type="scientific">Podarcis muralis</name>
    <name type="common">Wall lizard</name>
    <name type="synonym">Lacerta muralis</name>
    <dbReference type="NCBI Taxonomy" id="64176"/>
    <lineage>
        <taxon>Eukaryota</taxon>
        <taxon>Metazoa</taxon>
        <taxon>Chordata</taxon>
        <taxon>Craniata</taxon>
        <taxon>Vertebrata</taxon>
        <taxon>Euteleostomi</taxon>
        <taxon>Lepidosauria</taxon>
        <taxon>Squamata</taxon>
        <taxon>Bifurcata</taxon>
        <taxon>Unidentata</taxon>
        <taxon>Episquamata</taxon>
        <taxon>Laterata</taxon>
        <taxon>Lacertibaenia</taxon>
        <taxon>Lacertidae</taxon>
        <taxon>Podarcis</taxon>
    </lineage>
</organism>
<dbReference type="OMA" id="KECPSEP"/>
<sequence>MQNLVDDLVCSVCLSLFRDPHVLDCGHNFCLDCLKRCARDAWGRGICPECRCPFRLREVRRHRVLDNLAEKARKLQLDEEPQARASSAGSCEEHEEPLKLFCRQDRVPICVICRDQPAHRGHEFLPTKDAVKCAQVSGKISASGLGGLRGAVDDHNVRTSLGLADQKVGGSNPRHGVSSRCSVPAPANLAVRKHVKVQVDK</sequence>
<dbReference type="Proteomes" id="UP000472272">
    <property type="component" value="Chromosome 2"/>
</dbReference>
<evidence type="ECO:0000259" key="6">
    <source>
        <dbReference type="PROSITE" id="PS50119"/>
    </source>
</evidence>
<evidence type="ECO:0000256" key="1">
    <source>
        <dbReference type="ARBA" id="ARBA00022723"/>
    </source>
</evidence>
<dbReference type="SMART" id="SM00184">
    <property type="entry name" value="RING"/>
    <property type="match status" value="1"/>
</dbReference>
<reference evidence="7 8" key="1">
    <citation type="journal article" date="2019" name="Proc. Natl. Acad. Sci. U.S.A.">
        <title>Regulatory changes in pterin and carotenoid genes underlie balanced color polymorphisms in the wall lizard.</title>
        <authorList>
            <person name="Andrade P."/>
            <person name="Pinho C."/>
            <person name="Perez I de Lanuza G."/>
            <person name="Afonso S."/>
            <person name="Brejcha J."/>
            <person name="Rubin C.J."/>
            <person name="Wallerman O."/>
            <person name="Pereira P."/>
            <person name="Sabatino S.J."/>
            <person name="Bellati A."/>
            <person name="Pellitteri-Rosa D."/>
            <person name="Bosakova Z."/>
            <person name="Bunikis I."/>
            <person name="Carretero M.A."/>
            <person name="Feiner N."/>
            <person name="Marsik P."/>
            <person name="Pauperio F."/>
            <person name="Salvi D."/>
            <person name="Soler L."/>
            <person name="While G.M."/>
            <person name="Uller T."/>
            <person name="Font E."/>
            <person name="Andersson L."/>
            <person name="Carneiro M."/>
        </authorList>
    </citation>
    <scope>NUCLEOTIDE SEQUENCE</scope>
</reference>
<proteinExistence type="predicted"/>
<dbReference type="PROSITE" id="PS50089">
    <property type="entry name" value="ZF_RING_2"/>
    <property type="match status" value="1"/>
</dbReference>
<evidence type="ECO:0000256" key="2">
    <source>
        <dbReference type="ARBA" id="ARBA00022771"/>
    </source>
</evidence>